<dbReference type="RefSeq" id="XP_040765236.1">
    <property type="nucleotide sequence ID" value="XM_040904299.1"/>
</dbReference>
<evidence type="ECO:0000256" key="5">
    <source>
        <dbReference type="ARBA" id="ARBA00022679"/>
    </source>
</evidence>
<feature type="site" description="Cleavage; by autolysis" evidence="10">
    <location>
        <begin position="234"/>
        <end position="235"/>
    </location>
</feature>
<accession>A0A165EPJ1</accession>
<dbReference type="InterPro" id="IPR002813">
    <property type="entry name" value="Arg_biosynth_ArgJ"/>
</dbReference>
<dbReference type="STRING" id="1314785.A0A165EPJ1"/>
<comment type="pathway">
    <text evidence="10">Amino-acid biosynthesis; L-arginine biosynthesis; N(2)-acetyl-L-ornithine from L-glutamate: step 1/4.</text>
</comment>
<keyword evidence="5 10" id="KW-0808">Transferase</keyword>
<feature type="chain" id="PRO_5023494388" description="Arginine biosynthesis bifunctional protein ArgJ beta chain" evidence="10">
    <location>
        <begin position="235"/>
        <end position="463"/>
    </location>
</feature>
<dbReference type="FunFam" id="3.10.20.340:FF:000002">
    <property type="entry name" value="Arginine biosynthesis bifunctional protein ArgJ, mitochondrial"/>
    <property type="match status" value="1"/>
</dbReference>
<evidence type="ECO:0000256" key="6">
    <source>
        <dbReference type="ARBA" id="ARBA00022813"/>
    </source>
</evidence>
<comment type="PTM">
    <text evidence="10">The alpha and beta chains are autoproteolytically processed from a single precursor protein within the mitochondrion.</text>
</comment>
<evidence type="ECO:0000313" key="11">
    <source>
        <dbReference type="EMBL" id="KZT07496.1"/>
    </source>
</evidence>
<evidence type="ECO:0000256" key="4">
    <source>
        <dbReference type="ARBA" id="ARBA00022605"/>
    </source>
</evidence>
<dbReference type="GO" id="GO:0005759">
    <property type="term" value="C:mitochondrial matrix"/>
    <property type="evidence" value="ECO:0007669"/>
    <property type="project" value="UniProtKB-SubCell"/>
</dbReference>
<dbReference type="AlphaFoldDB" id="A0A165EPJ1"/>
<dbReference type="SUPFAM" id="SSF56266">
    <property type="entry name" value="DmpA/ArgJ-like"/>
    <property type="match status" value="1"/>
</dbReference>
<evidence type="ECO:0000256" key="10">
    <source>
        <dbReference type="HAMAP-Rule" id="MF_03124"/>
    </source>
</evidence>
<keyword evidence="8 10" id="KW-0511">Multifunctional enzyme</keyword>
<evidence type="ECO:0000256" key="3">
    <source>
        <dbReference type="ARBA" id="ARBA00022571"/>
    </source>
</evidence>
<organism evidence="11 12">
    <name type="scientific">Laetiporus sulphureus 93-53</name>
    <dbReference type="NCBI Taxonomy" id="1314785"/>
    <lineage>
        <taxon>Eukaryota</taxon>
        <taxon>Fungi</taxon>
        <taxon>Dikarya</taxon>
        <taxon>Basidiomycota</taxon>
        <taxon>Agaricomycotina</taxon>
        <taxon>Agaricomycetes</taxon>
        <taxon>Polyporales</taxon>
        <taxon>Laetiporus</taxon>
    </lineage>
</organism>
<dbReference type="EC" id="2.3.1.35" evidence="10"/>
<dbReference type="FunFam" id="3.30.2330.10:FF:000001">
    <property type="entry name" value="Arginine biosynthesis bifunctional protein ArgJ, mitochondrial"/>
    <property type="match status" value="1"/>
</dbReference>
<dbReference type="NCBIfam" id="TIGR00120">
    <property type="entry name" value="ArgJ"/>
    <property type="match status" value="1"/>
</dbReference>
<dbReference type="GO" id="GO:0006592">
    <property type="term" value="P:ornithine biosynthetic process"/>
    <property type="evidence" value="ECO:0007669"/>
    <property type="project" value="TreeGrafter"/>
</dbReference>
<comment type="subcellular location">
    <subcellularLocation>
        <location evidence="1 10">Mitochondrion matrix</location>
    </subcellularLocation>
</comment>
<sequence length="463" mass="49168">MAGRLPALWKRFSSTITPRPIPPKAHHHAPIPDHAFPRGYVLTGLHAGVKKTGALDLALILSTTPDPASAAACFTRNAFKAAPVVVSEEVLQRNGGTARAVVVNSGCANAVTGKQGMEDAWAMVRATDALSGADKAGANQTLVMSTGVIGQYLPIAKIIAGIQSQAAQNNSLGSTFDAWERAAKALMTTDTFPKLRARTFTINGKEYRMAGMDKGAGMIHPDMGPPRTIGQLHATLLGCILTDAAVSRRSLQSALTYAVDRSFNSISVDGDMSTNDTILVLANGAAVTGSGILEEIDEERDPAAYEIFRDEFTAFATDLAQLVVRDGEGATKFITVSVEGAATYADAHLIASRISTSALVKTALYGQDANWGRILAATGSVPLSTPLDPKRVSVSFIPTDGSPVLPLLVNGEPEMVDEARAKEILSVEDLEVRVQLGIGKESAKYWTCDFSYDYVRINGDYRS</sequence>
<evidence type="ECO:0000256" key="8">
    <source>
        <dbReference type="ARBA" id="ARBA00023268"/>
    </source>
</evidence>
<dbReference type="NCBIfam" id="NF003802">
    <property type="entry name" value="PRK05388.1"/>
    <property type="match status" value="1"/>
</dbReference>
<dbReference type="Proteomes" id="UP000076871">
    <property type="component" value="Unassembled WGS sequence"/>
</dbReference>
<keyword evidence="4 10" id="KW-0028">Amino-acid biosynthesis</keyword>
<comment type="catalytic activity">
    <reaction evidence="10">
        <text>L-glutamate + acetyl-CoA = N-acetyl-L-glutamate + CoA + H(+)</text>
        <dbReference type="Rhea" id="RHEA:24292"/>
        <dbReference type="ChEBI" id="CHEBI:15378"/>
        <dbReference type="ChEBI" id="CHEBI:29985"/>
        <dbReference type="ChEBI" id="CHEBI:44337"/>
        <dbReference type="ChEBI" id="CHEBI:57287"/>
        <dbReference type="ChEBI" id="CHEBI:57288"/>
        <dbReference type="EC" id="2.3.1.1"/>
    </reaction>
</comment>
<comment type="function">
    <text evidence="10">Catalyzes two activities which are involved in the cyclic version of arginine biosynthesis: the synthesis of acetylglutamate from glutamate and acetyl-CoA, and of ornithine by transacetylation between acetylornithine and glutamate.</text>
</comment>
<keyword evidence="6 10" id="KW-0068">Autocatalytic cleavage</keyword>
<dbReference type="Pfam" id="PF01960">
    <property type="entry name" value="ArgJ"/>
    <property type="match status" value="1"/>
</dbReference>
<dbReference type="FunCoup" id="A0A165EPJ1">
    <property type="interactions" value="168"/>
</dbReference>
<evidence type="ECO:0000256" key="1">
    <source>
        <dbReference type="ARBA" id="ARBA00004305"/>
    </source>
</evidence>
<feature type="binding site" evidence="10">
    <location>
        <position position="188"/>
    </location>
    <ligand>
        <name>substrate</name>
    </ligand>
</feature>
<dbReference type="Gene3D" id="3.10.20.340">
    <property type="entry name" value="ArgJ beta chain, C-terminal domain"/>
    <property type="match status" value="1"/>
</dbReference>
<dbReference type="Gene3D" id="3.30.2330.10">
    <property type="entry name" value="arginine biosynthesis bifunctional protein suprefamily"/>
    <property type="match status" value="1"/>
</dbReference>
<keyword evidence="9 10" id="KW-0012">Acyltransferase</keyword>
<evidence type="ECO:0000256" key="2">
    <source>
        <dbReference type="ARBA" id="ARBA00006774"/>
    </source>
</evidence>
<comment type="catalytic activity">
    <reaction evidence="10">
        <text>N(2)-acetyl-L-ornithine + L-glutamate = N-acetyl-L-glutamate + L-ornithine</text>
        <dbReference type="Rhea" id="RHEA:15349"/>
        <dbReference type="ChEBI" id="CHEBI:29985"/>
        <dbReference type="ChEBI" id="CHEBI:44337"/>
        <dbReference type="ChEBI" id="CHEBI:46911"/>
        <dbReference type="ChEBI" id="CHEBI:57805"/>
        <dbReference type="EC" id="2.3.1.35"/>
    </reaction>
</comment>
<feature type="binding site" evidence="10">
    <location>
        <position position="463"/>
    </location>
    <ligand>
        <name>substrate</name>
    </ligand>
</feature>
<dbReference type="EMBL" id="KV427619">
    <property type="protein sequence ID" value="KZT07496.1"/>
    <property type="molecule type" value="Genomic_DNA"/>
</dbReference>
<dbReference type="Gene3D" id="3.60.70.12">
    <property type="entry name" value="L-amino peptidase D-ALA esterase/amidase"/>
    <property type="match status" value="1"/>
</dbReference>
<evidence type="ECO:0000256" key="7">
    <source>
        <dbReference type="ARBA" id="ARBA00023128"/>
    </source>
</evidence>
<feature type="binding site" evidence="10">
    <location>
        <position position="235"/>
    </location>
    <ligand>
        <name>substrate</name>
    </ligand>
</feature>
<dbReference type="PANTHER" id="PTHR23100">
    <property type="entry name" value="ARGININE BIOSYNTHESIS BIFUNCTIONAL PROTEIN ARGJ"/>
    <property type="match status" value="1"/>
</dbReference>
<comment type="pathway">
    <text evidence="10">Amino-acid biosynthesis; L-arginine biosynthesis; L-ornithine and N-acetyl-L-glutamate from L-glutamate and N(2)-acetyl-L-ornithine (cyclic): step 1/1.</text>
</comment>
<gene>
    <name evidence="11" type="ORF">LAESUDRAFT_651319</name>
</gene>
<dbReference type="GeneID" id="63821329"/>
<feature type="binding site" evidence="10">
    <location>
        <position position="458"/>
    </location>
    <ligand>
        <name>substrate</name>
    </ligand>
</feature>
<proteinExistence type="inferred from homology"/>
<reference evidence="11 12" key="1">
    <citation type="journal article" date="2016" name="Mol. Biol. Evol.">
        <title>Comparative Genomics of Early-Diverging Mushroom-Forming Fungi Provides Insights into the Origins of Lignocellulose Decay Capabilities.</title>
        <authorList>
            <person name="Nagy L.G."/>
            <person name="Riley R."/>
            <person name="Tritt A."/>
            <person name="Adam C."/>
            <person name="Daum C."/>
            <person name="Floudas D."/>
            <person name="Sun H."/>
            <person name="Yadav J.S."/>
            <person name="Pangilinan J."/>
            <person name="Larsson K.H."/>
            <person name="Matsuura K."/>
            <person name="Barry K."/>
            <person name="Labutti K."/>
            <person name="Kuo R."/>
            <person name="Ohm R.A."/>
            <person name="Bhattacharya S.S."/>
            <person name="Shirouzu T."/>
            <person name="Yoshinaga Y."/>
            <person name="Martin F.M."/>
            <person name="Grigoriev I.V."/>
            <person name="Hibbett D.S."/>
        </authorList>
    </citation>
    <scope>NUCLEOTIDE SEQUENCE [LARGE SCALE GENOMIC DNA]</scope>
    <source>
        <strain evidence="11 12">93-53</strain>
    </source>
</reference>
<feature type="active site" description="Nucleophile" evidence="10">
    <location>
        <position position="235"/>
    </location>
</feature>
<feature type="site" description="Involved in the stabilization of negative charge on the oxyanion by the formation of the oxyanion hole" evidence="10">
    <location>
        <position position="147"/>
    </location>
</feature>
<dbReference type="EC" id="2.3.1.1" evidence="10"/>
<dbReference type="HAMAP" id="MF_01106">
    <property type="entry name" value="ArgJ"/>
    <property type="match status" value="1"/>
</dbReference>
<dbReference type="InterPro" id="IPR042195">
    <property type="entry name" value="ArgJ_beta_C"/>
</dbReference>
<dbReference type="CDD" id="cd02152">
    <property type="entry name" value="OAT"/>
    <property type="match status" value="1"/>
</dbReference>
<evidence type="ECO:0000313" key="12">
    <source>
        <dbReference type="Proteomes" id="UP000076871"/>
    </source>
</evidence>
<dbReference type="PANTHER" id="PTHR23100:SF0">
    <property type="entry name" value="ARGININE BIOSYNTHESIS BIFUNCTIONAL PROTEIN ARGJ, MITOCHONDRIAL"/>
    <property type="match status" value="1"/>
</dbReference>
<comment type="similarity">
    <text evidence="2 10">Belongs to the ArgJ family.</text>
</comment>
<protein>
    <recommendedName>
        <fullName evidence="10">Arginine biosynthesis bifunctional protein ArgJ, mitochondrial</fullName>
    </recommendedName>
    <domain>
        <recommendedName>
            <fullName evidence="10">Glutamate N-acetyltransferase</fullName>
            <shortName evidence="10">GAT</shortName>
            <ecNumber evidence="10">2.3.1.35</ecNumber>
        </recommendedName>
        <alternativeName>
            <fullName evidence="10">Ornithine acetyltransferase</fullName>
            <shortName evidence="10">OATase</shortName>
        </alternativeName>
        <alternativeName>
            <fullName evidence="10">Ornithine transacetylase</fullName>
        </alternativeName>
    </domain>
    <domain>
        <recommendedName>
            <fullName evidence="10">Amino-acid acetyltransferase</fullName>
            <ecNumber evidence="10">2.3.1.1</ecNumber>
        </recommendedName>
        <alternativeName>
            <fullName evidence="10">N-acetylglutamate synthase</fullName>
            <shortName evidence="10">AGS</shortName>
        </alternativeName>
    </domain>
    <component>
        <recommendedName>
            <fullName evidence="10">Arginine biosynthesis bifunctional protein ArgJ alpha chain</fullName>
        </recommendedName>
    </component>
    <component>
        <recommendedName>
            <fullName evidence="10">Arginine biosynthesis bifunctional protein ArgJ beta chain</fullName>
        </recommendedName>
    </component>
</protein>
<feature type="binding site" evidence="10">
    <location>
        <position position="328"/>
    </location>
    <ligand>
        <name>substrate</name>
    </ligand>
</feature>
<dbReference type="GO" id="GO:0004358">
    <property type="term" value="F:L-glutamate N-acetyltransferase activity, acting on acetyl-L-ornithine as donor"/>
    <property type="evidence" value="ECO:0007669"/>
    <property type="project" value="UniProtKB-UniRule"/>
</dbReference>
<dbReference type="InterPro" id="IPR016117">
    <property type="entry name" value="ArgJ-like_dom_sf"/>
</dbReference>
<feature type="binding site" evidence="10">
    <location>
        <position position="214"/>
    </location>
    <ligand>
        <name>substrate</name>
    </ligand>
</feature>
<dbReference type="OrthoDB" id="2017946at2759"/>
<keyword evidence="12" id="KW-1185">Reference proteome</keyword>
<comment type="subunit">
    <text evidence="10">Heterodimer of an alpha and a beta chain.</text>
</comment>
<evidence type="ECO:0000256" key="9">
    <source>
        <dbReference type="ARBA" id="ARBA00023315"/>
    </source>
</evidence>
<dbReference type="UniPathway" id="UPA00068">
    <property type="reaction ID" value="UER00106"/>
</dbReference>
<feature type="chain" id="PRO_5023494389" description="Arginine biosynthesis bifunctional protein ArgJ alpha chain" evidence="10">
    <location>
        <begin position="1"/>
        <end position="234"/>
    </location>
</feature>
<feature type="site" description="Involved in the stabilization of negative charge on the oxyanion by the formation of the oxyanion hole" evidence="10">
    <location>
        <position position="146"/>
    </location>
</feature>
<dbReference type="FunFam" id="3.60.70.12:FF:000002">
    <property type="entry name" value="Arginine biosynthesis bifunctional protein ArgJ, mitochondrial"/>
    <property type="match status" value="1"/>
</dbReference>
<name>A0A165EPJ1_9APHY</name>
<keyword evidence="7 10" id="KW-0496">Mitochondrion</keyword>
<dbReference type="InParanoid" id="A0A165EPJ1"/>
<keyword evidence="3 10" id="KW-0055">Arginine biosynthesis</keyword>
<dbReference type="GO" id="GO:0006526">
    <property type="term" value="P:L-arginine biosynthetic process"/>
    <property type="evidence" value="ECO:0007669"/>
    <property type="project" value="UniProtKB-UniRule"/>
</dbReference>
<dbReference type="GO" id="GO:0004042">
    <property type="term" value="F:L-glutamate N-acetyltransferase activity"/>
    <property type="evidence" value="ECO:0007669"/>
    <property type="project" value="UniProtKB-UniRule"/>
</dbReference>